<dbReference type="Proteomes" id="UP000799118">
    <property type="component" value="Unassembled WGS sequence"/>
</dbReference>
<evidence type="ECO:0000313" key="3">
    <source>
        <dbReference type="Proteomes" id="UP000799118"/>
    </source>
</evidence>
<feature type="region of interest" description="Disordered" evidence="1">
    <location>
        <begin position="170"/>
        <end position="199"/>
    </location>
</feature>
<proteinExistence type="predicted"/>
<dbReference type="AlphaFoldDB" id="A0A6A4H6K5"/>
<protein>
    <submittedName>
        <fullName evidence="2">Uncharacterized protein</fullName>
    </submittedName>
</protein>
<feature type="compositionally biased region" description="Polar residues" evidence="1">
    <location>
        <begin position="177"/>
        <end position="199"/>
    </location>
</feature>
<feature type="region of interest" description="Disordered" evidence="1">
    <location>
        <begin position="38"/>
        <end position="101"/>
    </location>
</feature>
<gene>
    <name evidence="2" type="ORF">BT96DRAFT_999039</name>
</gene>
<feature type="region of interest" description="Disordered" evidence="1">
    <location>
        <begin position="1"/>
        <end position="23"/>
    </location>
</feature>
<reference evidence="2" key="1">
    <citation type="journal article" date="2019" name="Environ. Microbiol.">
        <title>Fungal ecological strategies reflected in gene transcription - a case study of two litter decomposers.</title>
        <authorList>
            <person name="Barbi F."/>
            <person name="Kohler A."/>
            <person name="Barry K."/>
            <person name="Baskaran P."/>
            <person name="Daum C."/>
            <person name="Fauchery L."/>
            <person name="Ihrmark K."/>
            <person name="Kuo A."/>
            <person name="LaButti K."/>
            <person name="Lipzen A."/>
            <person name="Morin E."/>
            <person name="Grigoriev I.V."/>
            <person name="Henrissat B."/>
            <person name="Lindahl B."/>
            <person name="Martin F."/>
        </authorList>
    </citation>
    <scope>NUCLEOTIDE SEQUENCE</scope>
    <source>
        <strain evidence="2">JB14</strain>
    </source>
</reference>
<sequence length="199" mass="22242">MATRTRTRTSAQTRAQNQESTPAAFLVLAPHSRRLVQTTTPASVPSVFSGTATEPASPSPLPRHLQRQPRRVAVPIGGQRLGAIPNPRPFETPTRSRSANTAHQRLLAETLERSFEIERREQNRERATRSAPRPRWSTELRNPINYISRSPIDSGPSTTQRLMAEFIETERVPNPQTPIRSTNLSTHIRSAPNSNMGSR</sequence>
<name>A0A6A4H6K5_9AGAR</name>
<evidence type="ECO:0000256" key="1">
    <source>
        <dbReference type="SAM" id="MobiDB-lite"/>
    </source>
</evidence>
<feature type="compositionally biased region" description="Low complexity" evidence="1">
    <location>
        <begin position="1"/>
        <end position="18"/>
    </location>
</feature>
<accession>A0A6A4H6K5</accession>
<organism evidence="2 3">
    <name type="scientific">Gymnopus androsaceus JB14</name>
    <dbReference type="NCBI Taxonomy" id="1447944"/>
    <lineage>
        <taxon>Eukaryota</taxon>
        <taxon>Fungi</taxon>
        <taxon>Dikarya</taxon>
        <taxon>Basidiomycota</taxon>
        <taxon>Agaricomycotina</taxon>
        <taxon>Agaricomycetes</taxon>
        <taxon>Agaricomycetidae</taxon>
        <taxon>Agaricales</taxon>
        <taxon>Marasmiineae</taxon>
        <taxon>Omphalotaceae</taxon>
        <taxon>Gymnopus</taxon>
    </lineage>
</organism>
<evidence type="ECO:0000313" key="2">
    <source>
        <dbReference type="EMBL" id="KAE9393849.1"/>
    </source>
</evidence>
<keyword evidence="3" id="KW-1185">Reference proteome</keyword>
<dbReference type="EMBL" id="ML769562">
    <property type="protein sequence ID" value="KAE9393849.1"/>
    <property type="molecule type" value="Genomic_DNA"/>
</dbReference>
<feature type="compositionally biased region" description="Polar residues" evidence="1">
    <location>
        <begin position="38"/>
        <end position="56"/>
    </location>
</feature>